<reference evidence="1" key="1">
    <citation type="submission" date="2005-12" db="EMBL/GenBank/DDBJ databases">
        <title>Complete sequence of Moorella thermoacetica ATCC 39073.</title>
        <authorList>
            <consortium name="US DOE Joint Genome Institute"/>
            <person name="Copeland A."/>
            <person name="Lucas S."/>
            <person name="Lapidus A."/>
            <person name="Barry K."/>
            <person name="Detter J.C."/>
            <person name="Glavina T."/>
            <person name="Hammon N."/>
            <person name="Israni S."/>
            <person name="Pitluck S."/>
            <person name="Chertkov O."/>
            <person name="Saunders E.H."/>
            <person name="Brettin T."/>
            <person name="Bruce D."/>
            <person name="Han C."/>
            <person name="Tapia R."/>
            <person name="Gilna P."/>
            <person name="Schmutz J."/>
            <person name="Larimer F."/>
            <person name="Land M."/>
            <person name="Kyrpides N."/>
            <person name="Anderson I."/>
            <person name="Richardson P."/>
            <person name="Ragsdale S."/>
        </authorList>
    </citation>
    <scope>NUCLEOTIDE SEQUENCE</scope>
    <source>
        <strain evidence="1">ATCC 39073</strain>
    </source>
</reference>
<proteinExistence type="predicted"/>
<evidence type="ECO:0000313" key="1">
    <source>
        <dbReference type="EMBL" id="ABC19836.1"/>
    </source>
</evidence>
<name>Q2RIA3_MOOTA</name>
<dbReference type="HOGENOM" id="CLU_2288350_0_0_9"/>
<dbReference type="EnsemblBacteria" id="ABC19836">
    <property type="protein sequence ID" value="ABC19836"/>
    <property type="gene ID" value="Moth_1527"/>
</dbReference>
<organism evidence="1">
    <name type="scientific">Moorella thermoacetica (strain ATCC 39073 / JCM 9320)</name>
    <dbReference type="NCBI Taxonomy" id="264732"/>
    <lineage>
        <taxon>Bacteria</taxon>
        <taxon>Bacillati</taxon>
        <taxon>Bacillota</taxon>
        <taxon>Clostridia</taxon>
        <taxon>Neomoorellales</taxon>
        <taxon>Neomoorellaceae</taxon>
        <taxon>Neomoorella</taxon>
    </lineage>
</organism>
<dbReference type="STRING" id="264732.Moth_1527"/>
<gene>
    <name evidence="1" type="ordered locus">Moth_1527</name>
</gene>
<evidence type="ECO:0008006" key="2">
    <source>
        <dbReference type="Google" id="ProtNLM"/>
    </source>
</evidence>
<dbReference type="AlphaFoldDB" id="Q2RIA3"/>
<dbReference type="EMBL" id="CP000232">
    <property type="protein sequence ID" value="ABC19836.1"/>
    <property type="molecule type" value="Genomic_DNA"/>
</dbReference>
<protein>
    <recommendedName>
        <fullName evidence="2">Ribbon-helix-helix protein CopG domain-containing protein</fullName>
    </recommendedName>
</protein>
<dbReference type="KEGG" id="mta:Moth_1527"/>
<sequence length="101" mass="11793">MGVRYMAENTKMIHIRMPVSLVKELDDLIKKSSRPGSRSRFIVEAVASRLKKEHYLKAVKGLAGMLTEEEVPHWKDDEAINKWLADNRKVDRKALEDKWQM</sequence>
<accession>Q2RIA3</accession>
<dbReference type="PATRIC" id="fig|264732.11.peg.1653"/>